<keyword evidence="2" id="KW-1185">Reference proteome</keyword>
<proteinExistence type="predicted"/>
<evidence type="ECO:0000313" key="2">
    <source>
        <dbReference type="Proteomes" id="UP000035763"/>
    </source>
</evidence>
<dbReference type="AlphaFoldDB" id="W6K2N9"/>
<dbReference type="RefSeq" id="WP_048695887.1">
    <property type="nucleotide sequence ID" value="NZ_HG764815.1"/>
</dbReference>
<accession>W6K2N9</accession>
<dbReference type="OrthoDB" id="4952314at2"/>
<reference evidence="1 2" key="1">
    <citation type="journal article" date="2013" name="ISME J.">
        <title>A metabolic model for members of the genus Tetrasphaera involved in enhanced biological phosphorus removal.</title>
        <authorList>
            <person name="Kristiansen R."/>
            <person name="Nguyen H.T.T."/>
            <person name="Saunders A.M."/>
            <person name="Nielsen J.L."/>
            <person name="Wimmer R."/>
            <person name="Le V.Q."/>
            <person name="McIlroy S.J."/>
            <person name="Petrovski S."/>
            <person name="Seviour R.J."/>
            <person name="Calteau A."/>
            <person name="Nielsen K.L."/>
            <person name="Nielsen P.H."/>
        </authorList>
    </citation>
    <scope>NUCLEOTIDE SEQUENCE [LARGE SCALE GENOMIC DNA]</scope>
    <source>
        <strain evidence="1 2">Ben110</strain>
    </source>
</reference>
<name>W6K2N9_9MICO</name>
<comment type="caution">
    <text evidence="1">The sequence shown here is derived from an EMBL/GenBank/DDBJ whole genome shotgun (WGS) entry which is preliminary data.</text>
</comment>
<dbReference type="Proteomes" id="UP000035763">
    <property type="component" value="Unassembled WGS sequence"/>
</dbReference>
<protein>
    <submittedName>
        <fullName evidence="1">Uncharacterized protein</fullName>
    </submittedName>
</protein>
<dbReference type="EMBL" id="CAJA01000494">
    <property type="protein sequence ID" value="CCH75411.1"/>
    <property type="molecule type" value="Genomic_DNA"/>
</dbReference>
<dbReference type="STRING" id="1193182.BN11_680017"/>
<evidence type="ECO:0000313" key="1">
    <source>
        <dbReference type="EMBL" id="CCH75411.1"/>
    </source>
</evidence>
<gene>
    <name evidence="1" type="ORF">BN11_680017</name>
</gene>
<organism evidence="1 2">
    <name type="scientific">Nostocoides australiense Ben110</name>
    <dbReference type="NCBI Taxonomy" id="1193182"/>
    <lineage>
        <taxon>Bacteria</taxon>
        <taxon>Bacillati</taxon>
        <taxon>Actinomycetota</taxon>
        <taxon>Actinomycetes</taxon>
        <taxon>Micrococcales</taxon>
        <taxon>Intrasporangiaceae</taxon>
        <taxon>Nostocoides</taxon>
    </lineage>
</organism>
<sequence>MTGRPLTLGLAALAGGAAAYGLYRFGGRYRPSDPVAGLGDFVRQVRGGMAERERELRDALGYEAAANQPGGARLSDERARDLIRDPAGFDL</sequence>